<reference evidence="4 7" key="3">
    <citation type="submission" date="2018-06" db="EMBL/GenBank/DDBJ databases">
        <authorList>
            <consortium name="Pathogen Informatics"/>
            <person name="Doyle S."/>
        </authorList>
    </citation>
    <scope>NUCLEOTIDE SEQUENCE [LARGE SCALE GENOMIC DNA]</scope>
    <source>
        <strain evidence="4 7">NCTC12229</strain>
    </source>
</reference>
<organism evidence="3 6">
    <name type="scientific">Neisseria zoodegmatis</name>
    <dbReference type="NCBI Taxonomy" id="326523"/>
    <lineage>
        <taxon>Bacteria</taxon>
        <taxon>Pseudomonadati</taxon>
        <taxon>Pseudomonadota</taxon>
        <taxon>Betaproteobacteria</taxon>
        <taxon>Neisseriales</taxon>
        <taxon>Neisseriaceae</taxon>
        <taxon>Neisseria</taxon>
    </lineage>
</organism>
<dbReference type="InterPro" id="IPR000089">
    <property type="entry name" value="Biotin_lipoyl"/>
</dbReference>
<evidence type="ECO:0000313" key="3">
    <source>
        <dbReference type="EMBL" id="SNU79129.1"/>
    </source>
</evidence>
<reference evidence="3 6" key="2">
    <citation type="submission" date="2017-06" db="EMBL/GenBank/DDBJ databases">
        <authorList>
            <consortium name="Pathogen Informatics"/>
        </authorList>
    </citation>
    <scope>NUCLEOTIDE SEQUENCE [LARGE SCALE GENOMIC DNA]</scope>
    <source>
        <strain evidence="3 6">NCTC12230</strain>
    </source>
</reference>
<keyword evidence="3" id="KW-0012">Acyltransferase</keyword>
<evidence type="ECO:0000313" key="6">
    <source>
        <dbReference type="Proteomes" id="UP000215033"/>
    </source>
</evidence>
<dbReference type="EMBL" id="LT906434">
    <property type="protein sequence ID" value="SNU79129.1"/>
    <property type="molecule type" value="Genomic_DNA"/>
</dbReference>
<dbReference type="Proteomes" id="UP000254055">
    <property type="component" value="Unassembled WGS sequence"/>
</dbReference>
<dbReference type="EMBL" id="MTBM01000005">
    <property type="protein sequence ID" value="OSI10432.1"/>
    <property type="molecule type" value="Genomic_DNA"/>
</dbReference>
<dbReference type="STRING" id="326523.BWD10_05095"/>
<dbReference type="RefSeq" id="WP_085363362.1">
    <property type="nucleotide sequence ID" value="NZ_LT906434.1"/>
</dbReference>
<evidence type="ECO:0000313" key="5">
    <source>
        <dbReference type="Proteomes" id="UP000193466"/>
    </source>
</evidence>
<dbReference type="GO" id="GO:0006086">
    <property type="term" value="P:pyruvate decarboxylation to acetyl-CoA"/>
    <property type="evidence" value="ECO:0007669"/>
    <property type="project" value="InterPro"/>
</dbReference>
<dbReference type="InterPro" id="IPR011053">
    <property type="entry name" value="Single_hybrid_motif"/>
</dbReference>
<dbReference type="PANTHER" id="PTHR23151:SF90">
    <property type="entry name" value="DIHYDROLIPOYLLYSINE-RESIDUE ACETYLTRANSFERASE COMPONENT OF PYRUVATE DEHYDROGENASE COMPLEX, MITOCHONDRIAL-RELATED"/>
    <property type="match status" value="1"/>
</dbReference>
<keyword evidence="3" id="KW-0808">Transferase</keyword>
<accession>A0A1X3CS54</accession>
<dbReference type="Pfam" id="PF00364">
    <property type="entry name" value="Biotin_lipoyl"/>
    <property type="match status" value="1"/>
</dbReference>
<dbReference type="KEGG" id="nzo:SAMEA4504057_0616"/>
<dbReference type="PANTHER" id="PTHR23151">
    <property type="entry name" value="DIHYDROLIPOAMIDE ACETYL/SUCCINYL-TRANSFERASE-RELATED"/>
    <property type="match status" value="1"/>
</dbReference>
<dbReference type="GO" id="GO:0004742">
    <property type="term" value="F:dihydrolipoyllysine-residue acetyltransferase activity"/>
    <property type="evidence" value="ECO:0007669"/>
    <property type="project" value="UniProtKB-EC"/>
</dbReference>
<dbReference type="SUPFAM" id="SSF51230">
    <property type="entry name" value="Single hybrid motif"/>
    <property type="match status" value="1"/>
</dbReference>
<dbReference type="AlphaFoldDB" id="A0A1X3CS54"/>
<protein>
    <submittedName>
        <fullName evidence="3">Dihydrolipoyllysine-residue acetyltransferase component of acetoin cleaving system</fullName>
        <ecNumber evidence="3">2.3.1.12</ecNumber>
    </submittedName>
</protein>
<evidence type="ECO:0000313" key="4">
    <source>
        <dbReference type="EMBL" id="SUA44226.1"/>
    </source>
</evidence>
<dbReference type="OrthoDB" id="5853561at2"/>
<evidence type="ECO:0000259" key="1">
    <source>
        <dbReference type="PROSITE" id="PS50968"/>
    </source>
</evidence>
<dbReference type="EC" id="2.3.1.12" evidence="3"/>
<evidence type="ECO:0000313" key="7">
    <source>
        <dbReference type="Proteomes" id="UP000254055"/>
    </source>
</evidence>
<evidence type="ECO:0000313" key="2">
    <source>
        <dbReference type="EMBL" id="OSI10432.1"/>
    </source>
</evidence>
<feature type="domain" description="Lipoyl-binding" evidence="1">
    <location>
        <begin position="4"/>
        <end position="79"/>
    </location>
</feature>
<gene>
    <name evidence="3" type="primary">acoC</name>
    <name evidence="2" type="ORF">BWD10_05095</name>
    <name evidence="4" type="ORF">NCTC12229_01711</name>
    <name evidence="3" type="ORF">SAMEA4504057_00616</name>
</gene>
<dbReference type="Proteomes" id="UP000215033">
    <property type="component" value="Chromosome 1"/>
</dbReference>
<dbReference type="PROSITE" id="PS50968">
    <property type="entry name" value="BIOTINYL_LIPOYL"/>
    <property type="match status" value="1"/>
</dbReference>
<name>A0A1X3CS54_9NEIS</name>
<reference evidence="2 5" key="1">
    <citation type="submission" date="2017-01" db="EMBL/GenBank/DDBJ databases">
        <authorList>
            <person name="Wolfgang W.J."/>
            <person name="Cole J."/>
            <person name="Wroblewski D."/>
            <person name="Mcginnis J."/>
            <person name="Musser K.A."/>
        </authorList>
    </citation>
    <scope>NUCLEOTIDE SEQUENCE [LARGE SCALE GENOMIC DNA]</scope>
    <source>
        <strain evidence="2 5">DSM 21643</strain>
    </source>
</reference>
<dbReference type="EMBL" id="UGRS01000002">
    <property type="protein sequence ID" value="SUA44226.1"/>
    <property type="molecule type" value="Genomic_DNA"/>
</dbReference>
<proteinExistence type="predicted"/>
<dbReference type="CDD" id="cd06849">
    <property type="entry name" value="lipoyl_domain"/>
    <property type="match status" value="1"/>
</dbReference>
<dbReference type="Proteomes" id="UP000193466">
    <property type="component" value="Unassembled WGS sequence"/>
</dbReference>
<dbReference type="GO" id="GO:0045254">
    <property type="term" value="C:pyruvate dehydrogenase complex"/>
    <property type="evidence" value="ECO:0007669"/>
    <property type="project" value="InterPro"/>
</dbReference>
<sequence>MSNIKPVIIPKWGLTMEEGTINEWLIEVGTPVSVGMEILNIDTDKLTNAVEATDSGVLRRILHGAGETLPVKTLIGILADADTPEADIDAFIANWVPPSADEVDE</sequence>
<dbReference type="InterPro" id="IPR045257">
    <property type="entry name" value="E2/Pdx1"/>
</dbReference>
<keyword evidence="5" id="KW-1185">Reference proteome</keyword>
<dbReference type="Gene3D" id="2.40.50.100">
    <property type="match status" value="1"/>
</dbReference>